<keyword evidence="9" id="KW-0511">Multifunctional enzyme</keyword>
<dbReference type="RefSeq" id="WP_092213009.1">
    <property type="nucleotide sequence ID" value="NZ_FMUX01000016.1"/>
</dbReference>
<reference evidence="15 16" key="1">
    <citation type="submission" date="2016-10" db="EMBL/GenBank/DDBJ databases">
        <authorList>
            <person name="de Groot N.N."/>
        </authorList>
    </citation>
    <scope>NUCLEOTIDE SEQUENCE [LARGE SCALE GENOMIC DNA]</scope>
    <source>
        <strain evidence="15 16">AA1</strain>
    </source>
</reference>
<dbReference type="NCBIfam" id="TIGR02073">
    <property type="entry name" value="PBP_1c"/>
    <property type="match status" value="1"/>
</dbReference>
<dbReference type="EMBL" id="FMUX01000016">
    <property type="protein sequence ID" value="SCY68391.1"/>
    <property type="molecule type" value="Genomic_DNA"/>
</dbReference>
<dbReference type="GO" id="GO:0030288">
    <property type="term" value="C:outer membrane-bounded periplasmic space"/>
    <property type="evidence" value="ECO:0007669"/>
    <property type="project" value="TreeGrafter"/>
</dbReference>
<keyword evidence="6" id="KW-0328">Glycosyltransferase</keyword>
<dbReference type="SUPFAM" id="SSF53955">
    <property type="entry name" value="Lysozyme-like"/>
    <property type="match status" value="1"/>
</dbReference>
<keyword evidence="5" id="KW-0645">Protease</keyword>
<organism evidence="15 16">
    <name type="scientific">Desulfoluna spongiiphila</name>
    <dbReference type="NCBI Taxonomy" id="419481"/>
    <lineage>
        <taxon>Bacteria</taxon>
        <taxon>Pseudomonadati</taxon>
        <taxon>Thermodesulfobacteriota</taxon>
        <taxon>Desulfobacteria</taxon>
        <taxon>Desulfobacterales</taxon>
        <taxon>Desulfolunaceae</taxon>
        <taxon>Desulfoluna</taxon>
    </lineage>
</organism>
<dbReference type="GO" id="GO:0008658">
    <property type="term" value="F:penicillin binding"/>
    <property type="evidence" value="ECO:0007669"/>
    <property type="project" value="InterPro"/>
</dbReference>
<dbReference type="PANTHER" id="PTHR32282">
    <property type="entry name" value="BINDING PROTEIN TRANSPEPTIDASE, PUTATIVE-RELATED"/>
    <property type="match status" value="1"/>
</dbReference>
<dbReference type="Pfam" id="PF06832">
    <property type="entry name" value="BiPBP_C"/>
    <property type="match status" value="1"/>
</dbReference>
<feature type="domain" description="Penicillin-binding protein transpeptidase" evidence="12">
    <location>
        <begin position="304"/>
        <end position="530"/>
    </location>
</feature>
<dbReference type="InterPro" id="IPR001460">
    <property type="entry name" value="PCN-bd_Tpept"/>
</dbReference>
<dbReference type="InterPro" id="IPR011815">
    <property type="entry name" value="PBP_1c"/>
</dbReference>
<name>A0A1G5HXG6_9BACT</name>
<dbReference type="AlphaFoldDB" id="A0A1G5HXG6"/>
<evidence type="ECO:0000256" key="1">
    <source>
        <dbReference type="ARBA" id="ARBA00004752"/>
    </source>
</evidence>
<dbReference type="SUPFAM" id="SSF56601">
    <property type="entry name" value="beta-lactamase/transpeptidase-like"/>
    <property type="match status" value="1"/>
</dbReference>
<dbReference type="InterPro" id="IPR009647">
    <property type="entry name" value="PBP_C"/>
</dbReference>
<dbReference type="GO" id="GO:0008955">
    <property type="term" value="F:peptidoglycan glycosyltransferase activity"/>
    <property type="evidence" value="ECO:0007669"/>
    <property type="project" value="UniProtKB-EC"/>
</dbReference>
<dbReference type="InterPro" id="IPR023346">
    <property type="entry name" value="Lysozyme-like_dom_sf"/>
</dbReference>
<dbReference type="OrthoDB" id="9766909at2"/>
<dbReference type="InterPro" id="IPR012338">
    <property type="entry name" value="Beta-lactam/transpept-like"/>
</dbReference>
<evidence type="ECO:0000256" key="6">
    <source>
        <dbReference type="ARBA" id="ARBA00022676"/>
    </source>
</evidence>
<protein>
    <recommendedName>
        <fullName evidence="10">peptidoglycan glycosyltransferase</fullName>
        <ecNumber evidence="10">2.4.99.28</ecNumber>
    </recommendedName>
</protein>
<feature type="domain" description="Penicillin-binding C-terminal" evidence="14">
    <location>
        <begin position="706"/>
        <end position="785"/>
    </location>
</feature>
<dbReference type="Gene3D" id="1.10.3810.10">
    <property type="entry name" value="Biosynthetic peptidoglycan transglycosylase-like"/>
    <property type="match status" value="1"/>
</dbReference>
<keyword evidence="4" id="KW-0121">Carboxypeptidase</keyword>
<dbReference type="GO" id="GO:0004180">
    <property type="term" value="F:carboxypeptidase activity"/>
    <property type="evidence" value="ECO:0007669"/>
    <property type="project" value="UniProtKB-KW"/>
</dbReference>
<comment type="catalytic activity">
    <reaction evidence="11">
        <text>[GlcNAc-(1-&gt;4)-Mur2Ac(oyl-L-Ala-gamma-D-Glu-L-Lys-D-Ala-D-Ala)](n)-di-trans,octa-cis-undecaprenyl diphosphate + beta-D-GlcNAc-(1-&gt;4)-Mur2Ac(oyl-L-Ala-gamma-D-Glu-L-Lys-D-Ala-D-Ala)-di-trans,octa-cis-undecaprenyl diphosphate = [GlcNAc-(1-&gt;4)-Mur2Ac(oyl-L-Ala-gamma-D-Glu-L-Lys-D-Ala-D-Ala)](n+1)-di-trans,octa-cis-undecaprenyl diphosphate + di-trans,octa-cis-undecaprenyl diphosphate + H(+)</text>
        <dbReference type="Rhea" id="RHEA:23708"/>
        <dbReference type="Rhea" id="RHEA-COMP:9602"/>
        <dbReference type="Rhea" id="RHEA-COMP:9603"/>
        <dbReference type="ChEBI" id="CHEBI:15378"/>
        <dbReference type="ChEBI" id="CHEBI:58405"/>
        <dbReference type="ChEBI" id="CHEBI:60033"/>
        <dbReference type="ChEBI" id="CHEBI:78435"/>
        <dbReference type="EC" id="2.4.99.28"/>
    </reaction>
</comment>
<dbReference type="EC" id="2.4.99.28" evidence="10"/>
<keyword evidence="16" id="KW-1185">Reference proteome</keyword>
<dbReference type="Proteomes" id="UP000198870">
    <property type="component" value="Unassembled WGS sequence"/>
</dbReference>
<dbReference type="GO" id="GO:0009252">
    <property type="term" value="P:peptidoglycan biosynthetic process"/>
    <property type="evidence" value="ECO:0007669"/>
    <property type="project" value="UniProtKB-UniPathway"/>
</dbReference>
<evidence type="ECO:0000256" key="10">
    <source>
        <dbReference type="ARBA" id="ARBA00044770"/>
    </source>
</evidence>
<evidence type="ECO:0000259" key="12">
    <source>
        <dbReference type="Pfam" id="PF00905"/>
    </source>
</evidence>
<evidence type="ECO:0000313" key="15">
    <source>
        <dbReference type="EMBL" id="SCY68391.1"/>
    </source>
</evidence>
<gene>
    <name evidence="15" type="ORF">SAMN05216233_11656</name>
</gene>
<comment type="pathway">
    <text evidence="1">Cell wall biogenesis; peptidoglycan biosynthesis.</text>
</comment>
<feature type="domain" description="Glycosyl transferase family 51" evidence="13">
    <location>
        <begin position="62"/>
        <end position="227"/>
    </location>
</feature>
<keyword evidence="8" id="KW-0378">Hydrolase</keyword>
<evidence type="ECO:0000256" key="4">
    <source>
        <dbReference type="ARBA" id="ARBA00022645"/>
    </source>
</evidence>
<evidence type="ECO:0000256" key="2">
    <source>
        <dbReference type="ARBA" id="ARBA00007090"/>
    </source>
</evidence>
<dbReference type="Gene3D" id="3.40.710.10">
    <property type="entry name" value="DD-peptidase/beta-lactamase superfamily"/>
    <property type="match status" value="1"/>
</dbReference>
<evidence type="ECO:0000256" key="3">
    <source>
        <dbReference type="ARBA" id="ARBA00007739"/>
    </source>
</evidence>
<dbReference type="InterPro" id="IPR036950">
    <property type="entry name" value="PBP_transglycosylase"/>
</dbReference>
<evidence type="ECO:0000256" key="7">
    <source>
        <dbReference type="ARBA" id="ARBA00022679"/>
    </source>
</evidence>
<dbReference type="InterPro" id="IPR001264">
    <property type="entry name" value="Glyco_trans_51"/>
</dbReference>
<dbReference type="UniPathway" id="UPA00219"/>
<evidence type="ECO:0000313" key="16">
    <source>
        <dbReference type="Proteomes" id="UP000198870"/>
    </source>
</evidence>
<evidence type="ECO:0000259" key="14">
    <source>
        <dbReference type="Pfam" id="PF06832"/>
    </source>
</evidence>
<keyword evidence="7" id="KW-0808">Transferase</keyword>
<sequence>MARVLAIIKGTWRLAVLACAVVLAVCLDLAFPPDIPAPGEGMAVTVVDREGSPLRVFPDDRGIWRYPVTLEEVSPIYIEALLAYEDRWFYRHPGVNPLAMARALADAIRHGRIVSGGSTLTMQVARILHPHRRTVAGKIGQMLRALQLERRLTKEEILTLYLNHAPFGGTVEGVQAASLTYLGKPAAELTHAEAALLAVLPQAPSRYRPDLHPNRAVTARNKVIRRLVGFGRWEPWQGEEARDEPLAVQSWKPPFRAPLLARRLRRACPGQGVIQTPIDPSLQAGLADLAVNLKGELPSGTSVAFLVVENDTGLVRGYKGSMDFFDEGRFGHVDMVRAVRSPGSTLKPFLYAVALDEGLIHSESLLMDSPLSIGGYTPLNFTRHFSGPVSAADALVRSLNVPAVDLLDRVGPVRFDSLLRQAGIHLRYPEGGEPNLAMVLGGVGTTLEELVAGFSAFARGGRVMPLGRLSQARGTETQVLSEGAAWIIRRILETPERNRNRRGRFGMRSNRKLAWKTGTSYGFRDAWAVGVTDTHTLGVWVGRPDGTPLPGHYGAVTAVPILFQVADRLPPAAPTGSVMPASVSRETVCWPLGVSSSDTEPGHCHVKRTAWVLNDTIPPTFASGREDVIMAPNPLVVSVNPDNGKGLYGPCLDRWLATHPDRPHIPTRTIARWPAGAIAFLPPWIRDRSRFPDPDLTCRAGEAPLSAPITIHGTRDGAVLKDPLKPGQPLTVELCATGGSGPLHWMIDHTWVSRSRDGASARITFPTPGRHTLTVMDASGRYADLSVVVR</sequence>
<evidence type="ECO:0000256" key="9">
    <source>
        <dbReference type="ARBA" id="ARBA00023268"/>
    </source>
</evidence>
<dbReference type="STRING" id="419481.SAMN05216233_11656"/>
<accession>A0A1G5HXG6</accession>
<comment type="similarity">
    <text evidence="3">In the N-terminal section; belongs to the glycosyltransferase 51 family.</text>
</comment>
<evidence type="ECO:0000256" key="5">
    <source>
        <dbReference type="ARBA" id="ARBA00022670"/>
    </source>
</evidence>
<dbReference type="PANTHER" id="PTHR32282:SF15">
    <property type="entry name" value="PENICILLIN-BINDING PROTEIN 1C"/>
    <property type="match status" value="1"/>
</dbReference>
<dbReference type="InterPro" id="IPR050396">
    <property type="entry name" value="Glycosyltr_51/Transpeptidase"/>
</dbReference>
<dbReference type="GO" id="GO:0006508">
    <property type="term" value="P:proteolysis"/>
    <property type="evidence" value="ECO:0007669"/>
    <property type="project" value="UniProtKB-KW"/>
</dbReference>
<evidence type="ECO:0000256" key="11">
    <source>
        <dbReference type="ARBA" id="ARBA00049902"/>
    </source>
</evidence>
<comment type="similarity">
    <text evidence="2">In the C-terminal section; belongs to the transpeptidase family.</text>
</comment>
<proteinExistence type="inferred from homology"/>
<dbReference type="Pfam" id="PF00912">
    <property type="entry name" value="Transgly"/>
    <property type="match status" value="1"/>
</dbReference>
<dbReference type="Pfam" id="PF00905">
    <property type="entry name" value="Transpeptidase"/>
    <property type="match status" value="1"/>
</dbReference>
<evidence type="ECO:0000256" key="8">
    <source>
        <dbReference type="ARBA" id="ARBA00022801"/>
    </source>
</evidence>
<evidence type="ECO:0000259" key="13">
    <source>
        <dbReference type="Pfam" id="PF00912"/>
    </source>
</evidence>